<dbReference type="Pfam" id="PF08155">
    <property type="entry name" value="NOGCT"/>
    <property type="match status" value="1"/>
</dbReference>
<protein>
    <recommendedName>
        <fullName evidence="6">Nucleolar GTP-binding protein 1</fullName>
    </recommendedName>
</protein>
<dbReference type="PIRSF" id="PIRSF038919">
    <property type="entry name" value="NOG1"/>
    <property type="match status" value="1"/>
</dbReference>
<name>A0A146K3J1_9EUKA</name>
<dbReference type="PANTHER" id="PTHR45759">
    <property type="entry name" value="NUCLEOLAR GTP-BINDING PROTEIN 1"/>
    <property type="match status" value="1"/>
</dbReference>
<dbReference type="PROSITE" id="PS51710">
    <property type="entry name" value="G_OBG"/>
    <property type="match status" value="1"/>
</dbReference>
<dbReference type="Pfam" id="PF17835">
    <property type="entry name" value="NOG1_N"/>
    <property type="match status" value="1"/>
</dbReference>
<evidence type="ECO:0000259" key="7">
    <source>
        <dbReference type="PROSITE" id="PS51710"/>
    </source>
</evidence>
<dbReference type="Pfam" id="PF06858">
    <property type="entry name" value="NOG1"/>
    <property type="match status" value="1"/>
</dbReference>
<dbReference type="GO" id="GO:0005730">
    <property type="term" value="C:nucleolus"/>
    <property type="evidence" value="ECO:0007669"/>
    <property type="project" value="UniProtKB-SubCell"/>
</dbReference>
<dbReference type="PRINTS" id="PR00326">
    <property type="entry name" value="GTP1OBG"/>
</dbReference>
<evidence type="ECO:0000256" key="6">
    <source>
        <dbReference type="PIRNR" id="PIRNR038919"/>
    </source>
</evidence>
<evidence type="ECO:0000256" key="5">
    <source>
        <dbReference type="ARBA" id="ARBA00023242"/>
    </source>
</evidence>
<evidence type="ECO:0000256" key="2">
    <source>
        <dbReference type="ARBA" id="ARBA00022517"/>
    </source>
</evidence>
<keyword evidence="5 6" id="KW-0539">Nucleus</keyword>
<dbReference type="EMBL" id="GDID01005154">
    <property type="protein sequence ID" value="JAP91452.1"/>
    <property type="molecule type" value="Transcribed_RNA"/>
</dbReference>
<dbReference type="SUPFAM" id="SSF52540">
    <property type="entry name" value="P-loop containing nucleoside triphosphate hydrolases"/>
    <property type="match status" value="1"/>
</dbReference>
<dbReference type="Gene3D" id="1.20.120.1190">
    <property type="match status" value="1"/>
</dbReference>
<dbReference type="CDD" id="cd01897">
    <property type="entry name" value="NOG"/>
    <property type="match status" value="1"/>
</dbReference>
<comment type="function">
    <text evidence="6">Involved in the biogenesis of the 60S ribosomal subunit.</text>
</comment>
<dbReference type="InterPro" id="IPR012973">
    <property type="entry name" value="NOG_C"/>
</dbReference>
<evidence type="ECO:0000256" key="3">
    <source>
        <dbReference type="ARBA" id="ARBA00022741"/>
    </source>
</evidence>
<accession>A0A146K3J1</accession>
<organism evidence="8">
    <name type="scientific">Trepomonas sp. PC1</name>
    <dbReference type="NCBI Taxonomy" id="1076344"/>
    <lineage>
        <taxon>Eukaryota</taxon>
        <taxon>Metamonada</taxon>
        <taxon>Diplomonadida</taxon>
        <taxon>Hexamitidae</taxon>
        <taxon>Hexamitinae</taxon>
        <taxon>Trepomonas</taxon>
    </lineage>
</organism>
<keyword evidence="3" id="KW-0547">Nucleotide-binding</keyword>
<keyword evidence="4" id="KW-0342">GTP-binding</keyword>
<dbReference type="InterPro" id="IPR024926">
    <property type="entry name" value="NOG1"/>
</dbReference>
<sequence length="666" mass="75653">MIQHQHIFLVNMPVYDFKSITAVQNGKELIDTILYKTQRKTPTVVRKGFKISRIRSFYMLKVKFTQNTIDAKLSQILSEFPKLDDIHPFYRYWFNIMYDKDHFKVALGQLNQCKTLVDKVGKHYLKLLKHADSLFQCKSLKVAALGRMVSLVRKMAPYLEFLEQVRQHMGRLPAIDPSARSVVLTGYPSAGKSSYLNALTNANVDVQAWAFTTQSLLIGHAEYGKMKFQIIDTPGLLDHAPEDRNTIELQAITALAYLNSAIVFVLDPTQGSAFIQKQVELYHTLKPFFNNKPIAVVLSKIDAWDPTELTQNDIDCIQSISPNFLLSDSFQLAGVEYPTQQQVDEAQQAGGDAARQMIRAINAEQQVRKQVIQKGVTPFLCASAATGAGIERSFAIVCDQLLMMRQAQTTNAQRTDQVYGTGSAAIPGLFVAQPVKRDDLERPALIPQSVLELNEQLLHPRPLNSNEGFETEFERQEAAGGCTKYAPDPRRHWQLENPDERYDEIPLIHNGKNILDFITNDQDITKLIESLECEEQLLLQENPAIDDNELFARLAAFEQAVCHTQRKNRTATRIKQRHLEKKIIEQAPKMPVSKLPESDVTRAAQKTIEEKLIEDNKFDIPIKTIKKEFNKKRRDGDKAFNHLKAAKTEAKHMIVGHMGLGTRDWR</sequence>
<dbReference type="AlphaFoldDB" id="A0A146K3J1"/>
<evidence type="ECO:0000256" key="1">
    <source>
        <dbReference type="ARBA" id="ARBA00004604"/>
    </source>
</evidence>
<dbReference type="InterPro" id="IPR027417">
    <property type="entry name" value="P-loop_NTPase"/>
</dbReference>
<evidence type="ECO:0000313" key="8">
    <source>
        <dbReference type="EMBL" id="JAP91452.1"/>
    </source>
</evidence>
<dbReference type="InterPro" id="IPR006073">
    <property type="entry name" value="GTP-bd"/>
</dbReference>
<gene>
    <name evidence="8" type="ORF">TPC1_16940</name>
</gene>
<reference evidence="8" key="1">
    <citation type="submission" date="2015-07" db="EMBL/GenBank/DDBJ databases">
        <title>Adaptation to a free-living lifestyle via gene acquisitions in the diplomonad Trepomonas sp. PC1.</title>
        <authorList>
            <person name="Xu F."/>
            <person name="Jerlstrom-Hultqvist J."/>
            <person name="Kolisko M."/>
            <person name="Simpson A.G.B."/>
            <person name="Roger A.J."/>
            <person name="Svard S.G."/>
            <person name="Andersson J.O."/>
        </authorList>
    </citation>
    <scope>NUCLEOTIDE SEQUENCE</scope>
    <source>
        <strain evidence="8">PC1</strain>
    </source>
</reference>
<dbReference type="InterPro" id="IPR041623">
    <property type="entry name" value="NOG1_N"/>
</dbReference>
<dbReference type="InterPro" id="IPR010674">
    <property type="entry name" value="NOG1_Rossman_fold_dom"/>
</dbReference>
<dbReference type="GO" id="GO:0005525">
    <property type="term" value="F:GTP binding"/>
    <property type="evidence" value="ECO:0007669"/>
    <property type="project" value="UniProtKB-KW"/>
</dbReference>
<comment type="similarity">
    <text evidence="6">Belongs to the TRAFAC class OBG-HflX-like GTPase superfamily. OBG GTPase family. NOG subfamily.</text>
</comment>
<feature type="domain" description="OBG-type G" evidence="7">
    <location>
        <begin position="180"/>
        <end position="309"/>
    </location>
</feature>
<dbReference type="InterPro" id="IPR031167">
    <property type="entry name" value="G_OBG"/>
</dbReference>
<dbReference type="GO" id="GO:0042254">
    <property type="term" value="P:ribosome biogenesis"/>
    <property type="evidence" value="ECO:0007669"/>
    <property type="project" value="UniProtKB-KW"/>
</dbReference>
<comment type="subcellular location">
    <subcellularLocation>
        <location evidence="1 6">Nucleus</location>
        <location evidence="1 6">Nucleolus</location>
    </subcellularLocation>
</comment>
<proteinExistence type="inferred from homology"/>
<keyword evidence="2 6" id="KW-0690">Ribosome biogenesis</keyword>
<dbReference type="Gene3D" id="3.40.50.300">
    <property type="entry name" value="P-loop containing nucleotide triphosphate hydrolases"/>
    <property type="match status" value="1"/>
</dbReference>
<evidence type="ECO:0000256" key="4">
    <source>
        <dbReference type="ARBA" id="ARBA00023134"/>
    </source>
</evidence>